<feature type="region of interest" description="Disordered" evidence="1">
    <location>
        <begin position="111"/>
        <end position="140"/>
    </location>
</feature>
<dbReference type="EMBL" id="DRGL01000030">
    <property type="protein sequence ID" value="HEA21110.1"/>
    <property type="molecule type" value="Genomic_DNA"/>
</dbReference>
<sequence>MKMDRNKIIFIGLIGLVVTFIVCYALFVVGEDNTTETELRQPGVPDLKDEQREYSSKLDAINDLKEARESNAPSIYDESLLDSTGTYDPLFQERERQRIVDSIYRNGRIDYASGGDTGSGSPFSDSDTGRQISGAEGDQASLPDFSGAHKAFFAIAERPEAISLDVTNARTDAFIMVEVNGEQTVRNDERLELRLAVDALINGDTVPRNALVYGFVSFKANRVSIRITNIDNTTVELKAFDLLDGNEGIYIKNSVQAEATGEVLDDIIQDINIPGVPQIGGIKQVFRRKNRNVKATIYDRYQLILKPSL</sequence>
<protein>
    <submittedName>
        <fullName evidence="4">Conjugative transposon protein TraM</fullName>
    </submittedName>
</protein>
<evidence type="ECO:0000256" key="1">
    <source>
        <dbReference type="SAM" id="MobiDB-lite"/>
    </source>
</evidence>
<keyword evidence="2" id="KW-0472">Membrane</keyword>
<organism evidence="4">
    <name type="scientific">Pricia antarctica</name>
    <dbReference type="NCBI Taxonomy" id="641691"/>
    <lineage>
        <taxon>Bacteria</taxon>
        <taxon>Pseudomonadati</taxon>
        <taxon>Bacteroidota</taxon>
        <taxon>Flavobacteriia</taxon>
        <taxon>Flavobacteriales</taxon>
        <taxon>Flavobacteriaceae</taxon>
        <taxon>Pricia</taxon>
    </lineage>
</organism>
<dbReference type="AlphaFoldDB" id="A0A831QM76"/>
<reference evidence="4" key="1">
    <citation type="journal article" date="2020" name="mSystems">
        <title>Genome- and Community-Level Interaction Insights into Carbon Utilization and Element Cycling Functions of Hydrothermarchaeota in Hydrothermal Sediment.</title>
        <authorList>
            <person name="Zhou Z."/>
            <person name="Liu Y."/>
            <person name="Xu W."/>
            <person name="Pan J."/>
            <person name="Luo Z.H."/>
            <person name="Li M."/>
        </authorList>
    </citation>
    <scope>NUCLEOTIDE SEQUENCE [LARGE SCALE GENOMIC DNA]</scope>
    <source>
        <strain evidence="4">HyVt-345</strain>
    </source>
</reference>
<proteinExistence type="predicted"/>
<name>A0A831QM76_9FLAO</name>
<feature type="domain" description="Conjugative transposon TraM C-terminal" evidence="3">
    <location>
        <begin position="175"/>
        <end position="306"/>
    </location>
</feature>
<evidence type="ECO:0000259" key="3">
    <source>
        <dbReference type="Pfam" id="PF12508"/>
    </source>
</evidence>
<evidence type="ECO:0000313" key="4">
    <source>
        <dbReference type="EMBL" id="HEA21110.1"/>
    </source>
</evidence>
<keyword evidence="2" id="KW-1133">Transmembrane helix</keyword>
<accession>A0A831QM76</accession>
<comment type="caution">
    <text evidence="4">The sequence shown here is derived from an EMBL/GenBank/DDBJ whole genome shotgun (WGS) entry which is preliminary data.</text>
</comment>
<dbReference type="InterPro" id="IPR055407">
    <property type="entry name" value="TraM_C"/>
</dbReference>
<dbReference type="Pfam" id="PF12508">
    <property type="entry name" value="Transposon_TraM"/>
    <property type="match status" value="1"/>
</dbReference>
<gene>
    <name evidence="4" type="primary">traM</name>
    <name evidence="4" type="ORF">ENH87_09345</name>
</gene>
<keyword evidence="2" id="KW-0812">Transmembrane</keyword>
<dbReference type="Proteomes" id="UP000886191">
    <property type="component" value="Unassembled WGS sequence"/>
</dbReference>
<feature type="compositionally biased region" description="Polar residues" evidence="1">
    <location>
        <begin position="119"/>
        <end position="131"/>
    </location>
</feature>
<feature type="transmembrane region" description="Helical" evidence="2">
    <location>
        <begin position="7"/>
        <end position="27"/>
    </location>
</feature>
<evidence type="ECO:0000256" key="2">
    <source>
        <dbReference type="SAM" id="Phobius"/>
    </source>
</evidence>